<dbReference type="InterPro" id="IPR009671">
    <property type="entry name" value="RraB_dom"/>
</dbReference>
<organism evidence="2 3">
    <name type="scientific">Rhizobium setariae</name>
    <dbReference type="NCBI Taxonomy" id="2801340"/>
    <lineage>
        <taxon>Bacteria</taxon>
        <taxon>Pseudomonadati</taxon>
        <taxon>Pseudomonadota</taxon>
        <taxon>Alphaproteobacteria</taxon>
        <taxon>Hyphomicrobiales</taxon>
        <taxon>Rhizobiaceae</taxon>
        <taxon>Rhizobium/Agrobacterium group</taxon>
        <taxon>Rhizobium</taxon>
    </lineage>
</organism>
<dbReference type="Proteomes" id="UP000633219">
    <property type="component" value="Unassembled WGS sequence"/>
</dbReference>
<dbReference type="Gene3D" id="3.30.70.970">
    <property type="entry name" value="RraB-like"/>
    <property type="match status" value="1"/>
</dbReference>
<feature type="domain" description="Regulator of ribonuclease activity B" evidence="1">
    <location>
        <begin position="2"/>
        <end position="84"/>
    </location>
</feature>
<evidence type="ECO:0000313" key="3">
    <source>
        <dbReference type="Proteomes" id="UP000633219"/>
    </source>
</evidence>
<sequence>MTAPRNIDFNVIFPNEASDIAFCEAIHHDGLKLSYRKSDADEQRPWDVLVVRHMVPDHADISSLEDYLGSAARPIDGENDDWGCFNASDIAQD</sequence>
<dbReference type="RefSeq" id="WP_201662159.1">
    <property type="nucleotide sequence ID" value="NZ_JAEQNC010000011.1"/>
</dbReference>
<comment type="caution">
    <text evidence="2">The sequence shown here is derived from an EMBL/GenBank/DDBJ whole genome shotgun (WGS) entry which is preliminary data.</text>
</comment>
<gene>
    <name evidence="2" type="ORF">JJB09_19020</name>
</gene>
<dbReference type="EMBL" id="JAEQNC010000011">
    <property type="protein sequence ID" value="MBL0374119.1"/>
    <property type="molecule type" value="Genomic_DNA"/>
</dbReference>
<accession>A0A936YTI1</accession>
<evidence type="ECO:0000313" key="2">
    <source>
        <dbReference type="EMBL" id="MBL0374119.1"/>
    </source>
</evidence>
<dbReference type="AlphaFoldDB" id="A0A936YTI1"/>
<reference evidence="2" key="1">
    <citation type="submission" date="2021-01" db="EMBL/GenBank/DDBJ databases">
        <title>Rhizobium sp. strain KVB221 16S ribosomal RNA gene Genome sequencing and assembly.</title>
        <authorList>
            <person name="Kang M."/>
        </authorList>
    </citation>
    <scope>NUCLEOTIDE SEQUENCE</scope>
    <source>
        <strain evidence="2">KVB221</strain>
    </source>
</reference>
<dbReference type="InterPro" id="IPR036701">
    <property type="entry name" value="RraB-like_sf"/>
</dbReference>
<dbReference type="Pfam" id="PF06877">
    <property type="entry name" value="RraB"/>
    <property type="match status" value="1"/>
</dbReference>
<keyword evidence="3" id="KW-1185">Reference proteome</keyword>
<name>A0A936YTI1_9HYPH</name>
<proteinExistence type="predicted"/>
<evidence type="ECO:0000259" key="1">
    <source>
        <dbReference type="Pfam" id="PF06877"/>
    </source>
</evidence>
<protein>
    <submittedName>
        <fullName evidence="2">Ribonuclease E inhibitor RraB</fullName>
    </submittedName>
</protein>
<dbReference type="SUPFAM" id="SSF89946">
    <property type="entry name" value="Hypothetical protein VC0424"/>
    <property type="match status" value="1"/>
</dbReference>